<sequence>MYYRFSNSLPEETSSLQKDWPNFCHATALFWWRTDASPTIKIRVQELMKEFADTECYGRHVEGWLFFGDAGDLASDADEPVYYTVNINYEIPKAIRVDFYGSDPDTHTTTPFAKFLCKDTTSSVPSSAVERKGTGIWRTLDVATCPATLFKRRNDNTIDIHAHSIKKKLTFELPSNSTFKDAIHHTGVLQFHNIKDMVHGETGILNFGTDRVAFFNAVNTSKAILFYPSEIHGTLPAGFKSHGVLEGKWYDEN</sequence>
<dbReference type="AlphaFoldDB" id="A0A0H2RP38"/>
<dbReference type="Proteomes" id="UP000053477">
    <property type="component" value="Unassembled WGS sequence"/>
</dbReference>
<gene>
    <name evidence="1" type="ORF">SCHPADRAFT_942228</name>
</gene>
<keyword evidence="2" id="KW-1185">Reference proteome</keyword>
<organism evidence="1 2">
    <name type="scientific">Schizopora paradoxa</name>
    <dbReference type="NCBI Taxonomy" id="27342"/>
    <lineage>
        <taxon>Eukaryota</taxon>
        <taxon>Fungi</taxon>
        <taxon>Dikarya</taxon>
        <taxon>Basidiomycota</taxon>
        <taxon>Agaricomycotina</taxon>
        <taxon>Agaricomycetes</taxon>
        <taxon>Hymenochaetales</taxon>
        <taxon>Schizoporaceae</taxon>
        <taxon>Schizopora</taxon>
    </lineage>
</organism>
<dbReference type="InParanoid" id="A0A0H2RP38"/>
<evidence type="ECO:0000313" key="1">
    <source>
        <dbReference type="EMBL" id="KLO11243.1"/>
    </source>
</evidence>
<proteinExistence type="predicted"/>
<accession>A0A0H2RP38</accession>
<evidence type="ECO:0000313" key="2">
    <source>
        <dbReference type="Proteomes" id="UP000053477"/>
    </source>
</evidence>
<dbReference type="OrthoDB" id="2964870at2759"/>
<protein>
    <submittedName>
        <fullName evidence="1">Uncharacterized protein</fullName>
    </submittedName>
</protein>
<name>A0A0H2RP38_9AGAM</name>
<reference evidence="1 2" key="1">
    <citation type="submission" date="2015-04" db="EMBL/GenBank/DDBJ databases">
        <title>Complete genome sequence of Schizopora paradoxa KUC8140, a cosmopolitan wood degrader in East Asia.</title>
        <authorList>
            <consortium name="DOE Joint Genome Institute"/>
            <person name="Min B."/>
            <person name="Park H."/>
            <person name="Jang Y."/>
            <person name="Kim J.-J."/>
            <person name="Kim K.H."/>
            <person name="Pangilinan J."/>
            <person name="Lipzen A."/>
            <person name="Riley R."/>
            <person name="Grigoriev I.V."/>
            <person name="Spatafora J.W."/>
            <person name="Choi I.-G."/>
        </authorList>
    </citation>
    <scope>NUCLEOTIDE SEQUENCE [LARGE SCALE GENOMIC DNA]</scope>
    <source>
        <strain evidence="1 2">KUC8140</strain>
    </source>
</reference>
<dbReference type="EMBL" id="KQ086005">
    <property type="protein sequence ID" value="KLO11243.1"/>
    <property type="molecule type" value="Genomic_DNA"/>
</dbReference>